<sequence length="204" mass="23654">MYSWSDLNVSLKERNNKPEKLTMMEQAMRDLQAMSNMDENLFQFVCKKLRDPTNQVMFAAINHDERMSYVHGSDTYEEEIDDLPDIDSEFDPVEDYEPLETSLMVGSQFQKLVNIYESSSSAFSPLRRMPYRESMYSGLDWDCIGAIDGTIIPAWVPERQQGSYRCRKRYLVGWEGSANDARIFNQTLSTPDIISPIHRPVNQP</sequence>
<name>A0A9N7NU49_STRHE</name>
<dbReference type="EMBL" id="CACSLK010030184">
    <property type="protein sequence ID" value="CAA0836858.1"/>
    <property type="molecule type" value="Genomic_DNA"/>
</dbReference>
<dbReference type="Proteomes" id="UP001153555">
    <property type="component" value="Unassembled WGS sequence"/>
</dbReference>
<dbReference type="AlphaFoldDB" id="A0A9N7NU49"/>
<accession>A0A9N7NU49</accession>
<organism evidence="1 2">
    <name type="scientific">Striga hermonthica</name>
    <name type="common">Purple witchweed</name>
    <name type="synonym">Buchnera hermonthica</name>
    <dbReference type="NCBI Taxonomy" id="68872"/>
    <lineage>
        <taxon>Eukaryota</taxon>
        <taxon>Viridiplantae</taxon>
        <taxon>Streptophyta</taxon>
        <taxon>Embryophyta</taxon>
        <taxon>Tracheophyta</taxon>
        <taxon>Spermatophyta</taxon>
        <taxon>Magnoliopsida</taxon>
        <taxon>eudicotyledons</taxon>
        <taxon>Gunneridae</taxon>
        <taxon>Pentapetalae</taxon>
        <taxon>asterids</taxon>
        <taxon>lamiids</taxon>
        <taxon>Lamiales</taxon>
        <taxon>Orobanchaceae</taxon>
        <taxon>Buchnereae</taxon>
        <taxon>Striga</taxon>
    </lineage>
</organism>
<keyword evidence="2" id="KW-1185">Reference proteome</keyword>
<gene>
    <name evidence="1" type="ORF">SHERM_03901</name>
</gene>
<protein>
    <submittedName>
        <fullName evidence="1">Uncharacterized protein</fullName>
    </submittedName>
</protein>
<proteinExistence type="predicted"/>
<evidence type="ECO:0000313" key="1">
    <source>
        <dbReference type="EMBL" id="CAA0836858.1"/>
    </source>
</evidence>
<dbReference type="OrthoDB" id="6627079at2759"/>
<comment type="caution">
    <text evidence="1">The sequence shown here is derived from an EMBL/GenBank/DDBJ whole genome shotgun (WGS) entry which is preliminary data.</text>
</comment>
<evidence type="ECO:0000313" key="2">
    <source>
        <dbReference type="Proteomes" id="UP001153555"/>
    </source>
</evidence>
<reference evidence="1" key="1">
    <citation type="submission" date="2019-12" db="EMBL/GenBank/DDBJ databases">
        <authorList>
            <person name="Scholes J."/>
        </authorList>
    </citation>
    <scope>NUCLEOTIDE SEQUENCE</scope>
</reference>